<dbReference type="RefSeq" id="WP_004580165.1">
    <property type="nucleotide sequence ID" value="NZ_AP028878.1"/>
</dbReference>
<keyword evidence="1" id="KW-0678">Repressor</keyword>
<keyword evidence="3" id="KW-0238">DNA-binding</keyword>
<evidence type="ECO:0000256" key="2">
    <source>
        <dbReference type="ARBA" id="ARBA00023015"/>
    </source>
</evidence>
<sequence>MPTIKDVARAANCSTATVSRALANPEKVSDATRQRVAQAVAEVGYSLNAAARNLRRSESRTIVVILPDIANPFFSEVISGLESVAHQAGYQVLLGDAGHNPERVKSYFNLVPSNQADGIILLTTEVPKALVKERQADSGFPLVVACEYFDNLSLPTIHIDNEQAANRATEYLVSLGHRAIATLSGPGGNPICKDRLAGYRRGLADAGIETRPEWILEGDFSFHSGYEQGRILLQGGSQRPTAIFCQNDEMAIGVLKAARDLEIRVPEQLSVVGFDDIGFSQYCEPELTTVHQPRQAIGRTAMKLLLDILKDRNVPFDQTLKTQLIVRGSTGRAPGA</sequence>
<dbReference type="PANTHER" id="PTHR30146:SF151">
    <property type="entry name" value="HTH-TYPE TRANSCRIPTIONAL REPRESSOR CYTR"/>
    <property type="match status" value="1"/>
</dbReference>
<dbReference type="CDD" id="cd01392">
    <property type="entry name" value="HTH_LacI"/>
    <property type="match status" value="1"/>
</dbReference>
<keyword evidence="2" id="KW-0805">Transcription regulation</keyword>
<dbReference type="InterPro" id="IPR028082">
    <property type="entry name" value="Peripla_BP_I"/>
</dbReference>
<accession>N6W019</accession>
<dbReference type="Gene3D" id="1.10.260.40">
    <property type="entry name" value="lambda repressor-like DNA-binding domains"/>
    <property type="match status" value="1"/>
</dbReference>
<dbReference type="PANTHER" id="PTHR30146">
    <property type="entry name" value="LACI-RELATED TRANSCRIPTIONAL REPRESSOR"/>
    <property type="match status" value="1"/>
</dbReference>
<reference evidence="6 7" key="1">
    <citation type="journal article" date="2013" name="Genome Announc.">
        <title>Genome Sequence of the Polycyclic Aromatic Hydrocarbon-Degrading Bacterium Strain Marinobacter nanhaiticus D15-8WT.</title>
        <authorList>
            <person name="Cui Z."/>
            <person name="Gao W."/>
            <person name="Li Q."/>
            <person name="Xu G."/>
            <person name="Zheng L."/>
        </authorList>
    </citation>
    <scope>NUCLEOTIDE SEQUENCE [LARGE SCALE GENOMIC DNA]</scope>
    <source>
        <strain evidence="6 7">D15-8W</strain>
    </source>
</reference>
<dbReference type="InterPro" id="IPR010982">
    <property type="entry name" value="Lambda_DNA-bd_dom_sf"/>
</dbReference>
<keyword evidence="7" id="KW-1185">Reference proteome</keyword>
<evidence type="ECO:0000256" key="4">
    <source>
        <dbReference type="ARBA" id="ARBA00023163"/>
    </source>
</evidence>
<dbReference type="PROSITE" id="PS50932">
    <property type="entry name" value="HTH_LACI_2"/>
    <property type="match status" value="1"/>
</dbReference>
<proteinExistence type="predicted"/>
<dbReference type="GO" id="GO:0000976">
    <property type="term" value="F:transcription cis-regulatory region binding"/>
    <property type="evidence" value="ECO:0007669"/>
    <property type="project" value="TreeGrafter"/>
</dbReference>
<dbReference type="InterPro" id="IPR046335">
    <property type="entry name" value="LacI/GalR-like_sensor"/>
</dbReference>
<dbReference type="Pfam" id="PF13377">
    <property type="entry name" value="Peripla_BP_3"/>
    <property type="match status" value="1"/>
</dbReference>
<dbReference type="SUPFAM" id="SSF47413">
    <property type="entry name" value="lambda repressor-like DNA-binding domains"/>
    <property type="match status" value="1"/>
</dbReference>
<dbReference type="InterPro" id="IPR000843">
    <property type="entry name" value="HTH_LacI"/>
</dbReference>
<feature type="domain" description="HTH lacI-type" evidence="5">
    <location>
        <begin position="2"/>
        <end position="56"/>
    </location>
</feature>
<dbReference type="AlphaFoldDB" id="N6W019"/>
<dbReference type="CDD" id="cd06284">
    <property type="entry name" value="PBP1_LacI-like"/>
    <property type="match status" value="1"/>
</dbReference>
<dbReference type="HOGENOM" id="CLU_037628_6_1_6"/>
<evidence type="ECO:0000313" key="6">
    <source>
        <dbReference type="EMBL" id="ENO15875.1"/>
    </source>
</evidence>
<protein>
    <submittedName>
        <fullName evidence="6">LacI family transcriptional regulator</fullName>
    </submittedName>
</protein>
<evidence type="ECO:0000259" key="5">
    <source>
        <dbReference type="PROSITE" id="PS50932"/>
    </source>
</evidence>
<dbReference type="Proteomes" id="UP000013165">
    <property type="component" value="Unassembled WGS sequence"/>
</dbReference>
<dbReference type="eggNOG" id="COG1609">
    <property type="taxonomic scope" value="Bacteria"/>
</dbReference>
<dbReference type="OrthoDB" id="9798934at2"/>
<evidence type="ECO:0000256" key="1">
    <source>
        <dbReference type="ARBA" id="ARBA00022491"/>
    </source>
</evidence>
<dbReference type="SMART" id="SM00354">
    <property type="entry name" value="HTH_LACI"/>
    <property type="match status" value="1"/>
</dbReference>
<dbReference type="EMBL" id="APLQ01000011">
    <property type="protein sequence ID" value="ENO15875.1"/>
    <property type="molecule type" value="Genomic_DNA"/>
</dbReference>
<comment type="caution">
    <text evidence="6">The sequence shown here is derived from an EMBL/GenBank/DDBJ whole genome shotgun (WGS) entry which is preliminary data.</text>
</comment>
<dbReference type="PATRIC" id="fig|626887.3.peg.2206"/>
<name>N6W019_9GAMM</name>
<dbReference type="STRING" id="626887.J057_11001"/>
<dbReference type="Pfam" id="PF00356">
    <property type="entry name" value="LacI"/>
    <property type="match status" value="1"/>
</dbReference>
<dbReference type="Gene3D" id="3.40.50.2300">
    <property type="match status" value="2"/>
</dbReference>
<organism evidence="6 7">
    <name type="scientific">Marinobacter nanhaiticus D15-8W</name>
    <dbReference type="NCBI Taxonomy" id="626887"/>
    <lineage>
        <taxon>Bacteria</taxon>
        <taxon>Pseudomonadati</taxon>
        <taxon>Pseudomonadota</taxon>
        <taxon>Gammaproteobacteria</taxon>
        <taxon>Pseudomonadales</taxon>
        <taxon>Marinobacteraceae</taxon>
        <taxon>Marinobacter</taxon>
    </lineage>
</organism>
<dbReference type="GO" id="GO:0003700">
    <property type="term" value="F:DNA-binding transcription factor activity"/>
    <property type="evidence" value="ECO:0007669"/>
    <property type="project" value="TreeGrafter"/>
</dbReference>
<keyword evidence="4" id="KW-0804">Transcription</keyword>
<dbReference type="SUPFAM" id="SSF53822">
    <property type="entry name" value="Periplasmic binding protein-like I"/>
    <property type="match status" value="1"/>
</dbReference>
<evidence type="ECO:0000313" key="7">
    <source>
        <dbReference type="Proteomes" id="UP000013165"/>
    </source>
</evidence>
<gene>
    <name evidence="6" type="ORF">J057_11001</name>
</gene>
<evidence type="ECO:0000256" key="3">
    <source>
        <dbReference type="ARBA" id="ARBA00023125"/>
    </source>
</evidence>